<reference evidence="11" key="1">
    <citation type="submission" date="2022-05" db="EMBL/GenBank/DDBJ databases">
        <authorList>
            <person name="Sun H.-N."/>
        </authorList>
    </citation>
    <scope>NUCLEOTIDE SEQUENCE</scope>
    <source>
        <strain evidence="11">HB14</strain>
    </source>
</reference>
<keyword evidence="10" id="KW-0732">Signal</keyword>
<dbReference type="GO" id="GO:0046872">
    <property type="term" value="F:metal ion binding"/>
    <property type="evidence" value="ECO:0007669"/>
    <property type="project" value="UniProtKB-KW"/>
</dbReference>
<evidence type="ECO:0000256" key="4">
    <source>
        <dbReference type="ARBA" id="ARBA00022801"/>
    </source>
</evidence>
<dbReference type="SMART" id="SM00098">
    <property type="entry name" value="alkPPc"/>
    <property type="match status" value="1"/>
</dbReference>
<feature type="binding site" evidence="8">
    <location>
        <position position="299"/>
    </location>
    <ligand>
        <name>Zn(2+)</name>
        <dbReference type="ChEBI" id="CHEBI:29105"/>
        <label>2</label>
    </ligand>
</feature>
<comment type="caution">
    <text evidence="11">The sequence shown here is derived from an EMBL/GenBank/DDBJ whole genome shotgun (WGS) entry which is preliminary data.</text>
</comment>
<dbReference type="InterPro" id="IPR017850">
    <property type="entry name" value="Alkaline_phosphatase_core_sf"/>
</dbReference>
<dbReference type="SUPFAM" id="SSF53649">
    <property type="entry name" value="Alkaline phosphatase-like"/>
    <property type="match status" value="1"/>
</dbReference>
<dbReference type="PROSITE" id="PS00123">
    <property type="entry name" value="ALKALINE_PHOSPHATASE"/>
    <property type="match status" value="1"/>
</dbReference>
<comment type="cofactor">
    <cofactor evidence="8">
        <name>Mg(2+)</name>
        <dbReference type="ChEBI" id="CHEBI:18420"/>
    </cofactor>
    <text evidence="8">Binds 1 Mg(2+) ion.</text>
</comment>
<dbReference type="Pfam" id="PF00245">
    <property type="entry name" value="Alk_phosphatase"/>
    <property type="match status" value="1"/>
</dbReference>
<comment type="cofactor">
    <cofactor evidence="8">
        <name>Zn(2+)</name>
        <dbReference type="ChEBI" id="CHEBI:29105"/>
    </cofactor>
    <text evidence="8">Binds 2 Zn(2+) ions.</text>
</comment>
<feature type="chain" id="PRO_5040953865" evidence="10">
    <location>
        <begin position="19"/>
        <end position="439"/>
    </location>
</feature>
<dbReference type="InterPro" id="IPR018299">
    <property type="entry name" value="Alkaline_phosphatase_AS"/>
</dbReference>
<keyword evidence="2" id="KW-0597">Phosphoprotein</keyword>
<keyword evidence="5 8" id="KW-0862">Zinc</keyword>
<evidence type="ECO:0000256" key="9">
    <source>
        <dbReference type="RuleBase" id="RU003946"/>
    </source>
</evidence>
<feature type="binding site" evidence="8">
    <location>
        <position position="130"/>
    </location>
    <ligand>
        <name>Mg(2+)</name>
        <dbReference type="ChEBI" id="CHEBI:18420"/>
    </ligand>
</feature>
<dbReference type="CDD" id="cd16012">
    <property type="entry name" value="ALP"/>
    <property type="match status" value="1"/>
</dbReference>
<dbReference type="Gene3D" id="3.40.720.10">
    <property type="entry name" value="Alkaline Phosphatase, subunit A"/>
    <property type="match status" value="1"/>
</dbReference>
<feature type="signal peptide" evidence="10">
    <location>
        <begin position="1"/>
        <end position="18"/>
    </location>
</feature>
<dbReference type="GO" id="GO:0004035">
    <property type="term" value="F:alkaline phosphatase activity"/>
    <property type="evidence" value="ECO:0007669"/>
    <property type="project" value="UniProtKB-EC"/>
</dbReference>
<feature type="binding site" evidence="8">
    <location>
        <position position="31"/>
    </location>
    <ligand>
        <name>Zn(2+)</name>
        <dbReference type="ChEBI" id="CHEBI:29105"/>
        <label>2</label>
    </ligand>
</feature>
<sequence length="439" mass="47885">MKTLLALFVCVIASAATAEQKQPNIIYFIGDGMGMEYVSAYRHYRDNPDTPAVETTWFDRHLVGTASTHPEDALQVTDSAASATALAAGIKTYNGAIGVDGQKQPVETILERARTKGYQTAMVVTSQINHATPASFAAHIDSRQKYDAIADQYLDNRYQGKPWVDILFGGGQRYFLRDDRNLVQAFTELGYAYADNYDDVAAIKHLPALALLADKGLPFAIDSKEPRRLSFLTQKALSLLGEEKPFFLLVEGSQIDWCGHANDIACVMHEMHDAEKTLQALEDYINSHPNTLLVATADHSTGGLSMGRDGDYAWRADVVQGIKASANTLTDQLLSANDWYREWLALTAIELSGDDRAALKQSIDRVAAGETRADKNTAQTELRGQLLAAIDKASVTGWTTSGHTGGDVGVWALGEGAQAFVGQQDNTQLAHQLFRLLGE</sequence>
<feature type="active site" description="Phosphoserine intermediate" evidence="7">
    <location>
        <position position="79"/>
    </location>
</feature>
<keyword evidence="3 8" id="KW-0479">Metal-binding</keyword>
<feature type="binding site" evidence="8">
    <location>
        <position position="403"/>
    </location>
    <ligand>
        <name>Zn(2+)</name>
        <dbReference type="ChEBI" id="CHEBI:29105"/>
        <label>2</label>
    </ligand>
</feature>
<evidence type="ECO:0000256" key="5">
    <source>
        <dbReference type="ARBA" id="ARBA00022833"/>
    </source>
</evidence>
<dbReference type="InterPro" id="IPR001952">
    <property type="entry name" value="Alkaline_phosphatase"/>
</dbReference>
<evidence type="ECO:0000256" key="6">
    <source>
        <dbReference type="ARBA" id="ARBA00022842"/>
    </source>
</evidence>
<feature type="binding site" evidence="8">
    <location>
        <position position="132"/>
    </location>
    <ligand>
        <name>Mg(2+)</name>
        <dbReference type="ChEBI" id="CHEBI:18420"/>
    </ligand>
</feature>
<feature type="binding site" evidence="8">
    <location>
        <position position="260"/>
    </location>
    <ligand>
        <name>Zn(2+)</name>
        <dbReference type="ChEBI" id="CHEBI:29105"/>
        <label>2</label>
    </ligand>
</feature>
<dbReference type="PRINTS" id="PR00113">
    <property type="entry name" value="ALKPHPHTASE"/>
</dbReference>
<feature type="binding site" evidence="8">
    <location>
        <position position="251"/>
    </location>
    <ligand>
        <name>Mg(2+)</name>
        <dbReference type="ChEBI" id="CHEBI:18420"/>
    </ligand>
</feature>
<accession>A0A9X2I2G8</accession>
<dbReference type="EMBL" id="JAMFTH010000001">
    <property type="protein sequence ID" value="MCP8899120.1"/>
    <property type="molecule type" value="Genomic_DNA"/>
</dbReference>
<keyword evidence="6 8" id="KW-0460">Magnesium</keyword>
<feature type="binding site" evidence="8">
    <location>
        <position position="298"/>
    </location>
    <ligand>
        <name>Zn(2+)</name>
        <dbReference type="ChEBI" id="CHEBI:29105"/>
        <label>2</label>
    </ligand>
</feature>
<evidence type="ECO:0000313" key="11">
    <source>
        <dbReference type="EMBL" id="MCP8899120.1"/>
    </source>
</evidence>
<dbReference type="RefSeq" id="WP_253967377.1">
    <property type="nucleotide sequence ID" value="NZ_JAMFTH010000001.1"/>
</dbReference>
<keyword evidence="12" id="KW-1185">Reference proteome</keyword>
<reference evidence="11" key="2">
    <citation type="submission" date="2023-01" db="EMBL/GenBank/DDBJ databases">
        <title>Gilvimarinus xylanilyticus HB14 isolated from Caulerpa lentillifera aquaculture base in Hainan, China.</title>
        <authorList>
            <person name="Zhang Y.-J."/>
        </authorList>
    </citation>
    <scope>NUCLEOTIDE SEQUENCE</scope>
    <source>
        <strain evidence="11">HB14</strain>
    </source>
</reference>
<dbReference type="Proteomes" id="UP001139319">
    <property type="component" value="Unassembled WGS sequence"/>
</dbReference>
<proteinExistence type="inferred from homology"/>
<feature type="binding site" evidence="8">
    <location>
        <position position="31"/>
    </location>
    <ligand>
        <name>Mg(2+)</name>
        <dbReference type="ChEBI" id="CHEBI:18420"/>
    </ligand>
</feature>
<gene>
    <name evidence="11" type="ORF">M6D89_07395</name>
</gene>
<keyword evidence="4 11" id="KW-0378">Hydrolase</keyword>
<dbReference type="PANTHER" id="PTHR11596:SF5">
    <property type="entry name" value="ALKALINE PHOSPHATASE"/>
    <property type="match status" value="1"/>
</dbReference>
<evidence type="ECO:0000256" key="1">
    <source>
        <dbReference type="ARBA" id="ARBA00005984"/>
    </source>
</evidence>
<feature type="binding site" evidence="8">
    <location>
        <position position="256"/>
    </location>
    <ligand>
        <name>Zn(2+)</name>
        <dbReference type="ChEBI" id="CHEBI:29105"/>
        <label>2</label>
    </ligand>
</feature>
<evidence type="ECO:0000256" key="10">
    <source>
        <dbReference type="SAM" id="SignalP"/>
    </source>
</evidence>
<evidence type="ECO:0000256" key="7">
    <source>
        <dbReference type="PIRSR" id="PIRSR601952-1"/>
    </source>
</evidence>
<evidence type="ECO:0000313" key="12">
    <source>
        <dbReference type="Proteomes" id="UP001139319"/>
    </source>
</evidence>
<dbReference type="PANTHER" id="PTHR11596">
    <property type="entry name" value="ALKALINE PHOSPHATASE"/>
    <property type="match status" value="1"/>
</dbReference>
<comment type="similarity">
    <text evidence="1 9">Belongs to the alkaline phosphatase family.</text>
</comment>
<name>A0A9X2I2G8_9GAMM</name>
<evidence type="ECO:0000256" key="3">
    <source>
        <dbReference type="ARBA" id="ARBA00022723"/>
    </source>
</evidence>
<dbReference type="Gene3D" id="1.10.60.40">
    <property type="match status" value="1"/>
</dbReference>
<protein>
    <submittedName>
        <fullName evidence="11">Alkaline phosphatase</fullName>
        <ecNumber evidence="11">3.1.3.1</ecNumber>
    </submittedName>
</protein>
<dbReference type="EC" id="3.1.3.1" evidence="11"/>
<evidence type="ECO:0000256" key="2">
    <source>
        <dbReference type="ARBA" id="ARBA00022553"/>
    </source>
</evidence>
<evidence type="ECO:0000256" key="8">
    <source>
        <dbReference type="PIRSR" id="PIRSR601952-2"/>
    </source>
</evidence>
<dbReference type="AlphaFoldDB" id="A0A9X2I2G8"/>
<organism evidence="11 12">
    <name type="scientific">Gilvimarinus xylanilyticus</name>
    <dbReference type="NCBI Taxonomy" id="2944139"/>
    <lineage>
        <taxon>Bacteria</taxon>
        <taxon>Pseudomonadati</taxon>
        <taxon>Pseudomonadota</taxon>
        <taxon>Gammaproteobacteria</taxon>
        <taxon>Cellvibrionales</taxon>
        <taxon>Cellvibrionaceae</taxon>
        <taxon>Gilvimarinus</taxon>
    </lineage>
</organism>